<gene>
    <name evidence="1" type="ORF">SSFG_07884</name>
</gene>
<name>D6A9B4_STRV1</name>
<evidence type="ECO:0000313" key="1">
    <source>
        <dbReference type="EMBL" id="EFE68150.2"/>
    </source>
</evidence>
<reference evidence="2" key="1">
    <citation type="submission" date="2008-12" db="EMBL/GenBank/DDBJ databases">
        <title>Annotation of Streptomyces ghanaensis ATCC 14672.</title>
        <authorList>
            <consortium name="The Broad Institute Genome Sequencing Platform"/>
            <consortium name="Broad Institute Microbial Sequencing Center"/>
            <person name="Fischbach M."/>
            <person name="Ward D."/>
            <person name="Young S."/>
            <person name="Kodira C.D."/>
            <person name="Zeng Q."/>
            <person name="Koehrsen M."/>
            <person name="Godfrey P."/>
            <person name="Alvarado L."/>
            <person name="Berlin A.M."/>
            <person name="Borenstein D."/>
            <person name="Chen Z."/>
            <person name="Engels R."/>
            <person name="Freedman E."/>
            <person name="Gellesch M."/>
            <person name="Goldberg J."/>
            <person name="Griggs A."/>
            <person name="Gujja S."/>
            <person name="Heiman D.I."/>
            <person name="Hepburn T.A."/>
            <person name="Howarth C."/>
            <person name="Jen D."/>
            <person name="Larson L."/>
            <person name="Lewis B."/>
            <person name="Mehta T."/>
            <person name="Park D."/>
            <person name="Pearson M."/>
            <person name="Roberts A."/>
            <person name="Saif S."/>
            <person name="Shea T.D."/>
            <person name="Shenoy N."/>
            <person name="Sisk P."/>
            <person name="Stolte C."/>
            <person name="Sykes S.N."/>
            <person name="Walk T."/>
            <person name="White J."/>
            <person name="Yandava C."/>
            <person name="Straight P."/>
            <person name="Clardy J."/>
            <person name="Hung D."/>
            <person name="Kolter R."/>
            <person name="Mekalanos J."/>
            <person name="Walker S."/>
            <person name="Walsh C.T."/>
            <person name="Wieland B.L.C."/>
            <person name="Ilzarbe M."/>
            <person name="Galagan J."/>
            <person name="Nusbaum C."/>
            <person name="Birren B."/>
        </authorList>
    </citation>
    <scope>NUCLEOTIDE SEQUENCE [LARGE SCALE GENOMIC DNA]</scope>
    <source>
        <strain evidence="2">ATCC 14672 / DSM 40746 / JCM 4963 / KCTC 9882 / NRRL B-12104 / FH 1290</strain>
    </source>
</reference>
<dbReference type="AlphaFoldDB" id="D6A9B4"/>
<protein>
    <submittedName>
        <fullName evidence="1">Regulatory protein</fullName>
    </submittedName>
</protein>
<dbReference type="Proteomes" id="UP000003824">
    <property type="component" value="Unassembled WGS sequence"/>
</dbReference>
<accession>D6A9B4</accession>
<evidence type="ECO:0000313" key="2">
    <source>
        <dbReference type="Proteomes" id="UP000003824"/>
    </source>
</evidence>
<dbReference type="EMBL" id="DS999641">
    <property type="protein sequence ID" value="EFE68150.2"/>
    <property type="molecule type" value="Genomic_DNA"/>
</dbReference>
<organism evidence="1 2">
    <name type="scientific">Streptomyces viridosporus (strain ATCC 14672 / DSM 40746 / JCM 4963 / KCTC 9882 / NRRL B-12104 / FH 1290)</name>
    <name type="common">Streptomyces ghanaensis</name>
    <dbReference type="NCBI Taxonomy" id="566461"/>
    <lineage>
        <taxon>Bacteria</taxon>
        <taxon>Bacillati</taxon>
        <taxon>Actinomycetota</taxon>
        <taxon>Actinomycetes</taxon>
        <taxon>Kitasatosporales</taxon>
        <taxon>Streptomycetaceae</taxon>
        <taxon>Streptomyces</taxon>
    </lineage>
</organism>
<proteinExistence type="predicted"/>
<sequence>MAHSGTSWPHNRCIMFLHVQDPGGWRFDYESE</sequence>